<sequence length="121" mass="12934">MAGVPTWVLLLVVVVLGAVAVVVTGLRGRGPDPAPGPDAHDVAPGPAAAVAGEEGLAALERARFPVVLRGYRPDDVEDVLDRLLGELHERDRRIAELEALLEDRGARALHEREEGPWRPST</sequence>
<dbReference type="NCBIfam" id="TIGR03544">
    <property type="entry name" value="DivI1A_domain"/>
    <property type="match status" value="1"/>
</dbReference>
<evidence type="ECO:0000313" key="2">
    <source>
        <dbReference type="EMBL" id="RJK98034.1"/>
    </source>
</evidence>
<dbReference type="OrthoDB" id="3404379at2"/>
<proteinExistence type="predicted"/>
<feature type="transmembrane region" description="Helical" evidence="1">
    <location>
        <begin position="6"/>
        <end position="26"/>
    </location>
</feature>
<comment type="caution">
    <text evidence="2">The sequence shown here is derived from an EMBL/GenBank/DDBJ whole genome shotgun (WGS) entry which is preliminary data.</text>
</comment>
<protein>
    <submittedName>
        <fullName evidence="2">DivIVA domain-containing protein</fullName>
    </submittedName>
</protein>
<dbReference type="InterPro" id="IPR019933">
    <property type="entry name" value="DivIVA_domain"/>
</dbReference>
<accession>A0A3A3Z3P1</accession>
<keyword evidence="1" id="KW-1133">Transmembrane helix</keyword>
<reference evidence="2 3" key="1">
    <citation type="submission" date="2018-09" db="EMBL/GenBank/DDBJ databases">
        <title>YIM 75000 draft genome.</title>
        <authorList>
            <person name="Tang S."/>
            <person name="Feng Y."/>
        </authorList>
    </citation>
    <scope>NUCLEOTIDE SEQUENCE [LARGE SCALE GENOMIC DNA]</scope>
    <source>
        <strain evidence="2 3">YIM 75000</strain>
    </source>
</reference>
<gene>
    <name evidence="2" type="ORF">D5H78_03540</name>
</gene>
<evidence type="ECO:0000313" key="3">
    <source>
        <dbReference type="Proteomes" id="UP000265614"/>
    </source>
</evidence>
<dbReference type="Proteomes" id="UP000265614">
    <property type="component" value="Unassembled WGS sequence"/>
</dbReference>
<keyword evidence="1" id="KW-0812">Transmembrane</keyword>
<keyword evidence="1" id="KW-0472">Membrane</keyword>
<dbReference type="AlphaFoldDB" id="A0A3A3Z3P1"/>
<name>A0A3A3Z3P1_9ACTN</name>
<evidence type="ECO:0000256" key="1">
    <source>
        <dbReference type="SAM" id="Phobius"/>
    </source>
</evidence>
<keyword evidence="3" id="KW-1185">Reference proteome</keyword>
<dbReference type="EMBL" id="QZEZ01000001">
    <property type="protein sequence ID" value="RJK98034.1"/>
    <property type="molecule type" value="Genomic_DNA"/>
</dbReference>
<organism evidence="2 3">
    <name type="scientific">Vallicoccus soli</name>
    <dbReference type="NCBI Taxonomy" id="2339232"/>
    <lineage>
        <taxon>Bacteria</taxon>
        <taxon>Bacillati</taxon>
        <taxon>Actinomycetota</taxon>
        <taxon>Actinomycetes</taxon>
        <taxon>Motilibacterales</taxon>
        <taxon>Vallicoccaceae</taxon>
        <taxon>Vallicoccus</taxon>
    </lineage>
</organism>